<keyword evidence="19" id="KW-1185">Reference proteome</keyword>
<organism evidence="18 19">
    <name type="scientific">Linum tenue</name>
    <dbReference type="NCBI Taxonomy" id="586396"/>
    <lineage>
        <taxon>Eukaryota</taxon>
        <taxon>Viridiplantae</taxon>
        <taxon>Streptophyta</taxon>
        <taxon>Embryophyta</taxon>
        <taxon>Tracheophyta</taxon>
        <taxon>Spermatophyta</taxon>
        <taxon>Magnoliopsida</taxon>
        <taxon>eudicotyledons</taxon>
        <taxon>Gunneridae</taxon>
        <taxon>Pentapetalae</taxon>
        <taxon>rosids</taxon>
        <taxon>fabids</taxon>
        <taxon>Malpighiales</taxon>
        <taxon>Linaceae</taxon>
        <taxon>Linum</taxon>
    </lineage>
</organism>
<keyword evidence="10" id="KW-0862">Zinc</keyword>
<dbReference type="EC" id="2.3.2.27" evidence="4"/>
<comment type="similarity">
    <text evidence="13">Belongs to the RING-type zinc finger family. ATL subfamily.</text>
</comment>
<dbReference type="EMBL" id="CAMGYJ010000007">
    <property type="protein sequence ID" value="CAI0442436.1"/>
    <property type="molecule type" value="Genomic_DNA"/>
</dbReference>
<evidence type="ECO:0000256" key="12">
    <source>
        <dbReference type="ARBA" id="ARBA00023136"/>
    </source>
</evidence>
<dbReference type="SMART" id="SM00184">
    <property type="entry name" value="RING"/>
    <property type="match status" value="1"/>
</dbReference>
<feature type="transmembrane region" description="Helical" evidence="16">
    <location>
        <begin position="6"/>
        <end position="31"/>
    </location>
</feature>
<evidence type="ECO:0000256" key="2">
    <source>
        <dbReference type="ARBA" id="ARBA00004167"/>
    </source>
</evidence>
<evidence type="ECO:0000313" key="19">
    <source>
        <dbReference type="Proteomes" id="UP001154282"/>
    </source>
</evidence>
<evidence type="ECO:0000256" key="16">
    <source>
        <dbReference type="SAM" id="Phobius"/>
    </source>
</evidence>
<dbReference type="CDD" id="cd16461">
    <property type="entry name" value="RING-H2_EL5-like"/>
    <property type="match status" value="1"/>
</dbReference>
<comment type="pathway">
    <text evidence="3">Protein modification; protein ubiquitination.</text>
</comment>
<dbReference type="AlphaFoldDB" id="A0AAV0M977"/>
<dbReference type="Proteomes" id="UP001154282">
    <property type="component" value="Unassembled WGS sequence"/>
</dbReference>
<evidence type="ECO:0000313" key="18">
    <source>
        <dbReference type="EMBL" id="CAI0442436.1"/>
    </source>
</evidence>
<dbReference type="InterPro" id="IPR053070">
    <property type="entry name" value="RING-type_E3_ubiquitin-ligase"/>
</dbReference>
<reference evidence="18" key="1">
    <citation type="submission" date="2022-08" db="EMBL/GenBank/DDBJ databases">
        <authorList>
            <person name="Gutierrez-Valencia J."/>
        </authorList>
    </citation>
    <scope>NUCLEOTIDE SEQUENCE</scope>
</reference>
<gene>
    <name evidence="18" type="ORF">LITE_LOCUS27256</name>
</gene>
<dbReference type="FunFam" id="3.30.40.10:FF:000187">
    <property type="entry name" value="E3 ubiquitin-protein ligase ATL6"/>
    <property type="match status" value="1"/>
</dbReference>
<dbReference type="PANTHER" id="PTHR47035:SF3">
    <property type="entry name" value="OS11G0150450 PROTEIN"/>
    <property type="match status" value="1"/>
</dbReference>
<dbReference type="SUPFAM" id="SSF57850">
    <property type="entry name" value="RING/U-box"/>
    <property type="match status" value="1"/>
</dbReference>
<dbReference type="GO" id="GO:0016020">
    <property type="term" value="C:membrane"/>
    <property type="evidence" value="ECO:0007669"/>
    <property type="project" value="UniProtKB-SubCell"/>
</dbReference>
<feature type="region of interest" description="Disordered" evidence="15">
    <location>
        <begin position="180"/>
        <end position="214"/>
    </location>
</feature>
<keyword evidence="5" id="KW-0808">Transferase</keyword>
<evidence type="ECO:0000256" key="7">
    <source>
        <dbReference type="ARBA" id="ARBA00022723"/>
    </source>
</evidence>
<dbReference type="PANTHER" id="PTHR47035">
    <property type="entry name" value="OS11G0150450 PROTEIN"/>
    <property type="match status" value="1"/>
</dbReference>
<evidence type="ECO:0000256" key="9">
    <source>
        <dbReference type="ARBA" id="ARBA00022786"/>
    </source>
</evidence>
<sequence>MITSGMNLVMTVIGFAMSTMFIVFVCTRLVCARIHLNAARRSFPVASRSDLNILERGYHRGIEPVVVANFPTKEYNNELFSATEDAQCSICLAEYHQGDVLRILPYCGHSFHVTCIDIWLQQHSTCPVCRISLHEFVERKRAMQQPLFSSAIRSQDWRIEVAFEVHPHSCLYTEHRYPSNHNDSSGAESNHNHNNDNDNNESHRASDCDEAKAGETLLSPLVEENCGSKYVGSKHVESPSNP</sequence>
<keyword evidence="11 16" id="KW-1133">Transmembrane helix</keyword>
<accession>A0AAV0M977</accession>
<proteinExistence type="inferred from homology"/>
<evidence type="ECO:0000256" key="5">
    <source>
        <dbReference type="ARBA" id="ARBA00022679"/>
    </source>
</evidence>
<dbReference type="GO" id="GO:0061630">
    <property type="term" value="F:ubiquitin protein ligase activity"/>
    <property type="evidence" value="ECO:0007669"/>
    <property type="project" value="UniProtKB-EC"/>
</dbReference>
<dbReference type="PROSITE" id="PS50089">
    <property type="entry name" value="ZF_RING_2"/>
    <property type="match status" value="1"/>
</dbReference>
<keyword evidence="6 16" id="KW-0812">Transmembrane</keyword>
<evidence type="ECO:0000256" key="6">
    <source>
        <dbReference type="ARBA" id="ARBA00022692"/>
    </source>
</evidence>
<evidence type="ECO:0000256" key="4">
    <source>
        <dbReference type="ARBA" id="ARBA00012483"/>
    </source>
</evidence>
<dbReference type="Pfam" id="PF13639">
    <property type="entry name" value="zf-RING_2"/>
    <property type="match status" value="1"/>
</dbReference>
<evidence type="ECO:0000256" key="10">
    <source>
        <dbReference type="ARBA" id="ARBA00022833"/>
    </source>
</evidence>
<comment type="subcellular location">
    <subcellularLocation>
        <location evidence="2">Membrane</location>
        <topology evidence="2">Single-pass membrane protein</topology>
    </subcellularLocation>
</comment>
<dbReference type="InterPro" id="IPR001841">
    <property type="entry name" value="Znf_RING"/>
</dbReference>
<evidence type="ECO:0000256" key="8">
    <source>
        <dbReference type="ARBA" id="ARBA00022771"/>
    </source>
</evidence>
<feature type="compositionally biased region" description="Polar residues" evidence="15">
    <location>
        <begin position="180"/>
        <end position="189"/>
    </location>
</feature>
<protein>
    <recommendedName>
        <fullName evidence="4">RING-type E3 ubiquitin transferase</fullName>
        <ecNumber evidence="4">2.3.2.27</ecNumber>
    </recommendedName>
</protein>
<comment type="caution">
    <text evidence="18">The sequence shown here is derived from an EMBL/GenBank/DDBJ whole genome shotgun (WGS) entry which is preliminary data.</text>
</comment>
<keyword evidence="7" id="KW-0479">Metal-binding</keyword>
<keyword evidence="9" id="KW-0833">Ubl conjugation pathway</keyword>
<dbReference type="GO" id="GO:0008270">
    <property type="term" value="F:zinc ion binding"/>
    <property type="evidence" value="ECO:0007669"/>
    <property type="project" value="UniProtKB-KW"/>
</dbReference>
<feature type="compositionally biased region" description="Basic and acidic residues" evidence="15">
    <location>
        <begin position="190"/>
        <end position="213"/>
    </location>
</feature>
<dbReference type="InterPro" id="IPR013083">
    <property type="entry name" value="Znf_RING/FYVE/PHD"/>
</dbReference>
<evidence type="ECO:0000256" key="15">
    <source>
        <dbReference type="SAM" id="MobiDB-lite"/>
    </source>
</evidence>
<dbReference type="Gene3D" id="3.30.40.10">
    <property type="entry name" value="Zinc/RING finger domain, C3HC4 (zinc finger)"/>
    <property type="match status" value="1"/>
</dbReference>
<evidence type="ECO:0000256" key="3">
    <source>
        <dbReference type="ARBA" id="ARBA00004906"/>
    </source>
</evidence>
<keyword evidence="8 14" id="KW-0863">Zinc-finger</keyword>
<keyword evidence="12 16" id="KW-0472">Membrane</keyword>
<evidence type="ECO:0000256" key="1">
    <source>
        <dbReference type="ARBA" id="ARBA00000900"/>
    </source>
</evidence>
<evidence type="ECO:0000259" key="17">
    <source>
        <dbReference type="PROSITE" id="PS50089"/>
    </source>
</evidence>
<feature type="domain" description="RING-type" evidence="17">
    <location>
        <begin position="88"/>
        <end position="130"/>
    </location>
</feature>
<evidence type="ECO:0000256" key="11">
    <source>
        <dbReference type="ARBA" id="ARBA00022989"/>
    </source>
</evidence>
<evidence type="ECO:0000256" key="14">
    <source>
        <dbReference type="PROSITE-ProRule" id="PRU00175"/>
    </source>
</evidence>
<name>A0AAV0M977_9ROSI</name>
<evidence type="ECO:0000256" key="13">
    <source>
        <dbReference type="ARBA" id="ARBA00024209"/>
    </source>
</evidence>
<comment type="catalytic activity">
    <reaction evidence="1">
        <text>S-ubiquitinyl-[E2 ubiquitin-conjugating enzyme]-L-cysteine + [acceptor protein]-L-lysine = [E2 ubiquitin-conjugating enzyme]-L-cysteine + N(6)-ubiquitinyl-[acceptor protein]-L-lysine.</text>
        <dbReference type="EC" id="2.3.2.27"/>
    </reaction>
</comment>